<dbReference type="InterPro" id="IPR005198">
    <property type="entry name" value="Glyco_hydro_76"/>
</dbReference>
<protein>
    <recommendedName>
        <fullName evidence="3">mannan endo-1,6-alpha-mannosidase</fullName>
        <ecNumber evidence="3">3.2.1.101</ecNumber>
    </recommendedName>
</protein>
<dbReference type="Pfam" id="PF03663">
    <property type="entry name" value="Glyco_hydro_76"/>
    <property type="match status" value="1"/>
</dbReference>
<dbReference type="InterPro" id="IPR008928">
    <property type="entry name" value="6-hairpin_glycosidase_sf"/>
</dbReference>
<dbReference type="InterPro" id="IPR014480">
    <property type="entry name" value="Mannan-1_6-alpha_mannosidase"/>
</dbReference>
<keyword evidence="5" id="KW-0378">Hydrolase</keyword>
<dbReference type="SUPFAM" id="SSF48208">
    <property type="entry name" value="Six-hairpin glycosidases"/>
    <property type="match status" value="1"/>
</dbReference>
<evidence type="ECO:0000256" key="2">
    <source>
        <dbReference type="ARBA" id="ARBA00009699"/>
    </source>
</evidence>
<keyword evidence="6" id="KW-0325">Glycoprotein</keyword>
<evidence type="ECO:0000256" key="9">
    <source>
        <dbReference type="SAM" id="SignalP"/>
    </source>
</evidence>
<name>A0ABP0EG82_9ASCO</name>
<organism evidence="10 11">
    <name type="scientific">[Candida] anglica</name>
    <dbReference type="NCBI Taxonomy" id="148631"/>
    <lineage>
        <taxon>Eukaryota</taxon>
        <taxon>Fungi</taxon>
        <taxon>Dikarya</taxon>
        <taxon>Ascomycota</taxon>
        <taxon>Saccharomycotina</taxon>
        <taxon>Pichiomycetes</taxon>
        <taxon>Debaryomycetaceae</taxon>
        <taxon>Kurtzmaniella</taxon>
    </lineage>
</organism>
<evidence type="ECO:0000256" key="4">
    <source>
        <dbReference type="ARBA" id="ARBA00022729"/>
    </source>
</evidence>
<dbReference type="Proteomes" id="UP001497600">
    <property type="component" value="Chromosome F"/>
</dbReference>
<evidence type="ECO:0000256" key="6">
    <source>
        <dbReference type="ARBA" id="ARBA00023180"/>
    </source>
</evidence>
<evidence type="ECO:0000256" key="3">
    <source>
        <dbReference type="ARBA" id="ARBA00012350"/>
    </source>
</evidence>
<keyword evidence="8" id="KW-1133">Transmembrane helix</keyword>
<evidence type="ECO:0000256" key="5">
    <source>
        <dbReference type="ARBA" id="ARBA00022801"/>
    </source>
</evidence>
<evidence type="ECO:0000256" key="8">
    <source>
        <dbReference type="SAM" id="Phobius"/>
    </source>
</evidence>
<evidence type="ECO:0000256" key="1">
    <source>
        <dbReference type="ARBA" id="ARBA00001452"/>
    </source>
</evidence>
<dbReference type="PANTHER" id="PTHR12145:SF36">
    <property type="entry name" value="MANNAN ENDO-1,6-ALPHA-MANNOSIDASE DCW1"/>
    <property type="match status" value="1"/>
</dbReference>
<keyword evidence="7" id="KW-0326">Glycosidase</keyword>
<evidence type="ECO:0000313" key="11">
    <source>
        <dbReference type="Proteomes" id="UP001497600"/>
    </source>
</evidence>
<evidence type="ECO:0000313" key="10">
    <source>
        <dbReference type="EMBL" id="CAK7914550.1"/>
    </source>
</evidence>
<feature type="signal peptide" evidence="9">
    <location>
        <begin position="1"/>
        <end position="17"/>
    </location>
</feature>
<reference evidence="10 11" key="1">
    <citation type="submission" date="2024-01" db="EMBL/GenBank/DDBJ databases">
        <authorList>
            <consortium name="Genoscope - CEA"/>
            <person name="William W."/>
        </authorList>
    </citation>
    <scope>NUCLEOTIDE SEQUENCE [LARGE SCALE GENOMIC DNA]</scope>
    <source>
        <strain evidence="10 11">29B2s-10</strain>
    </source>
</reference>
<feature type="transmembrane region" description="Helical" evidence="8">
    <location>
        <begin position="440"/>
        <end position="461"/>
    </location>
</feature>
<keyword evidence="8" id="KW-0472">Membrane</keyword>
<feature type="chain" id="PRO_5046924510" description="mannan endo-1,6-alpha-mannosidase" evidence="9">
    <location>
        <begin position="18"/>
        <end position="462"/>
    </location>
</feature>
<accession>A0ABP0EG82</accession>
<gene>
    <name evidence="10" type="primary">DFG5</name>
    <name evidence="10" type="ORF">CAAN4_F16952</name>
</gene>
<dbReference type="PANTHER" id="PTHR12145">
    <property type="entry name" value="MANNAN ENDO-1,6-ALPHA-MANNOSIDASE DCW1"/>
    <property type="match status" value="1"/>
</dbReference>
<dbReference type="PIRSF" id="PIRSF016302">
    <property type="entry name" value="Man_a_manosd"/>
    <property type="match status" value="1"/>
</dbReference>
<feature type="non-terminal residue" evidence="10">
    <location>
        <position position="1"/>
    </location>
</feature>
<evidence type="ECO:0000256" key="7">
    <source>
        <dbReference type="ARBA" id="ARBA00023295"/>
    </source>
</evidence>
<sequence>MQVYSLVALLFAASVRAVSLDTSSKNSICDAAALIANGEWNYYEGLKYGGTIGMFTYPYYWWHAGEAFGGLIDFYTFCQPSNDTLYRLIYNGMYDQRGSANNYIPANQSMTEGNDDQGVWGLATMGAVERNFTDPSDVSWLELTQAIYNTMNARWDTSTCGGGLRWQIFTWNSGYDYKNSIANGCLFHIAARLARYTGNDSYAQTATKVWDWMENDVQFILQDTSSSGKEELVIYDGAKIANNCGVITKTKWSYTYGIFMAGCAYMYNYTAENGTDSESSVWLERTKDILVSSNYFFNNSIMTEMSCAPGDHCNNDQRSFRSLFSRCLALTAVMAPSTYDDIQPLLEKSAVAAAQSCSGGSDGVTCGENWSVNGWDTKFGLGEQMSALEVIQGLLGSTSAVAAPYTSTNGGSSKSNPDAGLDSSIQTNNNVITVSQKDKAGAGVATAFLLAAILGGAIWMVL</sequence>
<keyword evidence="8" id="KW-0812">Transmembrane</keyword>
<dbReference type="EMBL" id="OZ004258">
    <property type="protein sequence ID" value="CAK7914550.1"/>
    <property type="molecule type" value="Genomic_DNA"/>
</dbReference>
<comment type="similarity">
    <text evidence="2">Belongs to the glycosyl hydrolase 76 family.</text>
</comment>
<comment type="catalytic activity">
    <reaction evidence="1">
        <text>Random hydrolysis of (1-&gt;6)-alpha-D-mannosidic linkages in unbranched (1-&gt;6)-mannans.</text>
        <dbReference type="EC" id="3.2.1.101"/>
    </reaction>
</comment>
<dbReference type="EC" id="3.2.1.101" evidence="3"/>
<dbReference type="Gene3D" id="1.50.10.20">
    <property type="match status" value="1"/>
</dbReference>
<keyword evidence="11" id="KW-1185">Reference proteome</keyword>
<proteinExistence type="inferred from homology"/>
<keyword evidence="4 9" id="KW-0732">Signal</keyword>